<gene>
    <name evidence="8" type="ORF">DFR58_104124</name>
</gene>
<evidence type="ECO:0000256" key="2">
    <source>
        <dbReference type="ARBA" id="ARBA00009399"/>
    </source>
</evidence>
<evidence type="ECO:0000313" key="9">
    <source>
        <dbReference type="Proteomes" id="UP000253034"/>
    </source>
</evidence>
<comment type="subcellular location">
    <subcellularLocation>
        <location evidence="1">Membrane</location>
        <topology evidence="1">Multi-pass membrane protein</topology>
    </subcellularLocation>
</comment>
<keyword evidence="3 6" id="KW-0812">Transmembrane</keyword>
<accession>A0A369BBY1</accession>
<dbReference type="Proteomes" id="UP000253034">
    <property type="component" value="Unassembled WGS sequence"/>
</dbReference>
<feature type="transmembrane region" description="Helical" evidence="6">
    <location>
        <begin position="23"/>
        <end position="44"/>
    </location>
</feature>
<dbReference type="PANTHER" id="PTHR38459:SF1">
    <property type="entry name" value="PROPHAGE BACTOPRENOL-LINKED GLUCOSE TRANSLOCASE HOMOLOG"/>
    <property type="match status" value="1"/>
</dbReference>
<dbReference type="InterPro" id="IPR051401">
    <property type="entry name" value="GtrA_CellWall_Glycosyl"/>
</dbReference>
<keyword evidence="5 6" id="KW-0472">Membrane</keyword>
<dbReference type="PANTHER" id="PTHR38459">
    <property type="entry name" value="PROPHAGE BACTOPRENOL-LINKED GLUCOSE TRANSLOCASE HOMOLOG"/>
    <property type="match status" value="1"/>
</dbReference>
<dbReference type="OrthoDB" id="9812049at2"/>
<evidence type="ECO:0000256" key="6">
    <source>
        <dbReference type="SAM" id="Phobius"/>
    </source>
</evidence>
<feature type="transmembrane region" description="Helical" evidence="6">
    <location>
        <begin position="117"/>
        <end position="140"/>
    </location>
</feature>
<reference evidence="8 9" key="1">
    <citation type="submission" date="2018-07" db="EMBL/GenBank/DDBJ databases">
        <title>Genomic Encyclopedia of Type Strains, Phase IV (KMG-IV): sequencing the most valuable type-strain genomes for metagenomic binning, comparative biology and taxonomic classification.</title>
        <authorList>
            <person name="Goeker M."/>
        </authorList>
    </citation>
    <scope>NUCLEOTIDE SEQUENCE [LARGE SCALE GENOMIC DNA]</scope>
    <source>
        <strain evidence="8 9">DSM 27016</strain>
    </source>
</reference>
<keyword evidence="9" id="KW-1185">Reference proteome</keyword>
<evidence type="ECO:0000256" key="3">
    <source>
        <dbReference type="ARBA" id="ARBA00022692"/>
    </source>
</evidence>
<feature type="transmembrane region" description="Helical" evidence="6">
    <location>
        <begin position="92"/>
        <end position="111"/>
    </location>
</feature>
<dbReference type="RefSeq" id="WP_114296701.1">
    <property type="nucleotide sequence ID" value="NZ_QPJT01000004.1"/>
</dbReference>
<dbReference type="GO" id="GO:0000271">
    <property type="term" value="P:polysaccharide biosynthetic process"/>
    <property type="evidence" value="ECO:0007669"/>
    <property type="project" value="InterPro"/>
</dbReference>
<sequence>MKKITIYSYQIFIKKLLQRYKDLIRFALIGILNTSIDFLTFSMLHKLFSVYYVTSQFAAYLAGTANSFILNKIWTFENRRVSVGIHLQILKFLMINMISLALSIIGLKFIIEQLGVNIYIAKILVTIMAQGVNFTGYKIWVFKNK</sequence>
<keyword evidence="4 6" id="KW-1133">Transmembrane helix</keyword>
<evidence type="ECO:0000313" key="8">
    <source>
        <dbReference type="EMBL" id="RCX18855.1"/>
    </source>
</evidence>
<name>A0A369BBY1_9FIRM</name>
<dbReference type="InterPro" id="IPR007267">
    <property type="entry name" value="GtrA_DPMS_TM"/>
</dbReference>
<comment type="similarity">
    <text evidence="2">Belongs to the GtrA family.</text>
</comment>
<dbReference type="EMBL" id="QPJT01000004">
    <property type="protein sequence ID" value="RCX18855.1"/>
    <property type="molecule type" value="Genomic_DNA"/>
</dbReference>
<evidence type="ECO:0000256" key="1">
    <source>
        <dbReference type="ARBA" id="ARBA00004141"/>
    </source>
</evidence>
<feature type="transmembrane region" description="Helical" evidence="6">
    <location>
        <begin position="50"/>
        <end position="71"/>
    </location>
</feature>
<organism evidence="8 9">
    <name type="scientific">Anaerobacterium chartisolvens</name>
    <dbReference type="NCBI Taxonomy" id="1297424"/>
    <lineage>
        <taxon>Bacteria</taxon>
        <taxon>Bacillati</taxon>
        <taxon>Bacillota</taxon>
        <taxon>Clostridia</taxon>
        <taxon>Eubacteriales</taxon>
        <taxon>Oscillospiraceae</taxon>
        <taxon>Anaerobacterium</taxon>
    </lineage>
</organism>
<dbReference type="Pfam" id="PF04138">
    <property type="entry name" value="GtrA_DPMS_TM"/>
    <property type="match status" value="1"/>
</dbReference>
<comment type="caution">
    <text evidence="8">The sequence shown here is derived from an EMBL/GenBank/DDBJ whole genome shotgun (WGS) entry which is preliminary data.</text>
</comment>
<evidence type="ECO:0000256" key="4">
    <source>
        <dbReference type="ARBA" id="ARBA00022989"/>
    </source>
</evidence>
<dbReference type="AlphaFoldDB" id="A0A369BBY1"/>
<evidence type="ECO:0000259" key="7">
    <source>
        <dbReference type="Pfam" id="PF04138"/>
    </source>
</evidence>
<protein>
    <submittedName>
        <fullName evidence="8">Putative flippase GtrA</fullName>
    </submittedName>
</protein>
<proteinExistence type="inferred from homology"/>
<evidence type="ECO:0000256" key="5">
    <source>
        <dbReference type="ARBA" id="ARBA00023136"/>
    </source>
</evidence>
<dbReference type="GO" id="GO:0005886">
    <property type="term" value="C:plasma membrane"/>
    <property type="evidence" value="ECO:0007669"/>
    <property type="project" value="TreeGrafter"/>
</dbReference>
<feature type="domain" description="GtrA/DPMS transmembrane" evidence="7">
    <location>
        <begin position="25"/>
        <end position="142"/>
    </location>
</feature>